<dbReference type="PANTHER" id="PTHR33371:SF18">
    <property type="entry name" value="MCE-FAMILY PROTEIN MCE3C"/>
    <property type="match status" value="1"/>
</dbReference>
<accession>A0A7K0DIX3</accession>
<feature type="domain" description="Mce/MlaD" evidence="2">
    <location>
        <begin position="54"/>
        <end position="126"/>
    </location>
</feature>
<sequence length="350" mass="37207">MSIGQRLKSSGNRLRRLPLEEYPRVWLGFAAIGLLVVVILAALGINSLNVGDRRLEADFAQAAQLGAGDQVTVAGVPVGHVADIRLAGDHVTVTLSVHHDVPLGADTAAAIKLTTLLGNRYVELAPRGPGSAGRIPLAHTTVPYDLQSALTDVTRTFDQVDADQVGQALTDLSGQLTGLPALVPAAMQNVKTLSAVIAQRRDQLGALLASTAKLTEIVRAQQANIGSLVTQGRSLLAEVQARRQAIESMIAASSHLIDSLKPLVVDDQPELQGLLTNLNEMTGMLSRHDDLLRNLLQILPVPWRSWANLTGTGPELDANAPYGAFLDSFMCALVGRAPQVDIAPYTKDCK</sequence>
<feature type="transmembrane region" description="Helical" evidence="1">
    <location>
        <begin position="25"/>
        <end position="45"/>
    </location>
</feature>
<keyword evidence="1" id="KW-0472">Membrane</keyword>
<evidence type="ECO:0000259" key="3">
    <source>
        <dbReference type="Pfam" id="PF11887"/>
    </source>
</evidence>
<feature type="domain" description="Mammalian cell entry C-terminal" evidence="3">
    <location>
        <begin position="134"/>
        <end position="297"/>
    </location>
</feature>
<name>A0A7K0DIX3_9NOCA</name>
<keyword evidence="1" id="KW-1133">Transmembrane helix</keyword>
<evidence type="ECO:0000256" key="1">
    <source>
        <dbReference type="SAM" id="Phobius"/>
    </source>
</evidence>
<proteinExistence type="predicted"/>
<dbReference type="NCBIfam" id="TIGR00996">
    <property type="entry name" value="Mtu_fam_mce"/>
    <property type="match status" value="1"/>
</dbReference>
<evidence type="ECO:0008006" key="6">
    <source>
        <dbReference type="Google" id="ProtNLM"/>
    </source>
</evidence>
<dbReference type="InterPro" id="IPR005693">
    <property type="entry name" value="Mce"/>
</dbReference>
<keyword evidence="5" id="KW-1185">Reference proteome</keyword>
<evidence type="ECO:0000313" key="4">
    <source>
        <dbReference type="EMBL" id="MQY25531.1"/>
    </source>
</evidence>
<dbReference type="OrthoDB" id="3456055at2"/>
<organism evidence="4 5">
    <name type="scientific">Nocardia aurantia</name>
    <dbReference type="NCBI Taxonomy" id="2585199"/>
    <lineage>
        <taxon>Bacteria</taxon>
        <taxon>Bacillati</taxon>
        <taxon>Actinomycetota</taxon>
        <taxon>Actinomycetes</taxon>
        <taxon>Mycobacteriales</taxon>
        <taxon>Nocardiaceae</taxon>
        <taxon>Nocardia</taxon>
    </lineage>
</organism>
<dbReference type="InterPro" id="IPR003399">
    <property type="entry name" value="Mce/MlaD"/>
</dbReference>
<dbReference type="GO" id="GO:0005576">
    <property type="term" value="C:extracellular region"/>
    <property type="evidence" value="ECO:0007669"/>
    <property type="project" value="TreeGrafter"/>
</dbReference>
<dbReference type="InterPro" id="IPR052336">
    <property type="entry name" value="MlaD_Phospholipid_Transporter"/>
</dbReference>
<dbReference type="InterPro" id="IPR024516">
    <property type="entry name" value="Mce_C"/>
</dbReference>
<dbReference type="Proteomes" id="UP000431401">
    <property type="component" value="Unassembled WGS sequence"/>
</dbReference>
<dbReference type="Pfam" id="PF02470">
    <property type="entry name" value="MlaD"/>
    <property type="match status" value="1"/>
</dbReference>
<comment type="caution">
    <text evidence="4">The sequence shown here is derived from an EMBL/GenBank/DDBJ whole genome shotgun (WGS) entry which is preliminary data.</text>
</comment>
<evidence type="ECO:0000259" key="2">
    <source>
        <dbReference type="Pfam" id="PF02470"/>
    </source>
</evidence>
<protein>
    <recommendedName>
        <fullName evidence="6">MCE family protein</fullName>
    </recommendedName>
</protein>
<dbReference type="PANTHER" id="PTHR33371">
    <property type="entry name" value="INTERMEMBRANE PHOSPHOLIPID TRANSPORT SYSTEM BINDING PROTEIN MLAD-RELATED"/>
    <property type="match status" value="1"/>
</dbReference>
<keyword evidence="1" id="KW-0812">Transmembrane</keyword>
<reference evidence="4 5" key="1">
    <citation type="submission" date="2019-10" db="EMBL/GenBank/DDBJ databases">
        <title>Nocardia macrotermitis sp. nov. and Nocardia aurantia sp. nov., isolated from the gut of fungus growing-termite Macrotermes natalensis.</title>
        <authorList>
            <person name="Benndorf R."/>
            <person name="Schwitalla J."/>
            <person name="Martin K."/>
            <person name="De Beer W."/>
            <person name="Kaster A.-K."/>
            <person name="Vollmers J."/>
            <person name="Poulsen M."/>
            <person name="Beemelmanns C."/>
        </authorList>
    </citation>
    <scope>NUCLEOTIDE SEQUENCE [LARGE SCALE GENOMIC DNA]</scope>
    <source>
        <strain evidence="4 5">RB56</strain>
    </source>
</reference>
<gene>
    <name evidence="4" type="ORF">NRB56_10880</name>
</gene>
<dbReference type="RefSeq" id="WP_153339354.1">
    <property type="nucleotide sequence ID" value="NZ_WEGI01000002.1"/>
</dbReference>
<dbReference type="AlphaFoldDB" id="A0A7K0DIX3"/>
<evidence type="ECO:0000313" key="5">
    <source>
        <dbReference type="Proteomes" id="UP000431401"/>
    </source>
</evidence>
<dbReference type="EMBL" id="WEGI01000002">
    <property type="protein sequence ID" value="MQY25531.1"/>
    <property type="molecule type" value="Genomic_DNA"/>
</dbReference>
<dbReference type="Pfam" id="PF11887">
    <property type="entry name" value="Mce4_CUP1"/>
    <property type="match status" value="1"/>
</dbReference>